<dbReference type="OrthoDB" id="5835829at2759"/>
<keyword evidence="6" id="KW-1185">Reference proteome</keyword>
<dbReference type="GO" id="GO:0008194">
    <property type="term" value="F:UDP-glycosyltransferase activity"/>
    <property type="evidence" value="ECO:0007669"/>
    <property type="project" value="InterPro"/>
</dbReference>
<comment type="similarity">
    <text evidence="1">Belongs to the UDP-glycosyltransferase family.</text>
</comment>
<evidence type="ECO:0000313" key="5">
    <source>
        <dbReference type="EnsemblMetazoa" id="Aqu2.1.40853_001"/>
    </source>
</evidence>
<dbReference type="Gene3D" id="3.40.50.2000">
    <property type="entry name" value="Glycogen Phosphorylase B"/>
    <property type="match status" value="2"/>
</dbReference>
<name>A0A1X7VN81_AMPQE</name>
<dbReference type="CDD" id="cd03784">
    <property type="entry name" value="GT1_Gtf-like"/>
    <property type="match status" value="1"/>
</dbReference>
<dbReference type="OMA" id="NCTFIWK"/>
<reference evidence="6" key="1">
    <citation type="journal article" date="2010" name="Nature">
        <title>The Amphimedon queenslandica genome and the evolution of animal complexity.</title>
        <authorList>
            <person name="Srivastava M."/>
            <person name="Simakov O."/>
            <person name="Chapman J."/>
            <person name="Fahey B."/>
            <person name="Gauthier M.E."/>
            <person name="Mitros T."/>
            <person name="Richards G.S."/>
            <person name="Conaco C."/>
            <person name="Dacre M."/>
            <person name="Hellsten U."/>
            <person name="Larroux C."/>
            <person name="Putnam N.H."/>
            <person name="Stanke M."/>
            <person name="Adamska M."/>
            <person name="Darling A."/>
            <person name="Degnan S.M."/>
            <person name="Oakley T.H."/>
            <person name="Plachetzki D.C."/>
            <person name="Zhai Y."/>
            <person name="Adamski M."/>
            <person name="Calcino A."/>
            <person name="Cummins S.F."/>
            <person name="Goodstein D.M."/>
            <person name="Harris C."/>
            <person name="Jackson D.J."/>
            <person name="Leys S.P."/>
            <person name="Shu S."/>
            <person name="Woodcroft B.J."/>
            <person name="Vervoort M."/>
            <person name="Kosik K.S."/>
            <person name="Manning G."/>
            <person name="Degnan B.M."/>
            <person name="Rokhsar D.S."/>
        </authorList>
    </citation>
    <scope>NUCLEOTIDE SEQUENCE [LARGE SCALE GENOMIC DNA]</scope>
</reference>
<dbReference type="EnsemblMetazoa" id="Aqu2.1.40853_001">
    <property type="protein sequence ID" value="Aqu2.1.40853_001"/>
    <property type="gene ID" value="Aqu2.1.40853"/>
</dbReference>
<keyword evidence="4" id="KW-0732">Signal</keyword>
<dbReference type="KEGG" id="aqu:100637196"/>
<accession>A0A1X7VN81</accession>
<evidence type="ECO:0000256" key="4">
    <source>
        <dbReference type="SAM" id="SignalP"/>
    </source>
</evidence>
<evidence type="ECO:0000256" key="3">
    <source>
        <dbReference type="ARBA" id="ARBA00022679"/>
    </source>
</evidence>
<dbReference type="EnsemblMetazoa" id="XM_020008734.1">
    <property type="protein sequence ID" value="XP_019864293.1"/>
    <property type="gene ID" value="LOC100637196"/>
</dbReference>
<dbReference type="EnsemblMetazoa" id="XM_003383796.3">
    <property type="protein sequence ID" value="XP_003383844.2"/>
    <property type="gene ID" value="LOC100637196"/>
</dbReference>
<evidence type="ECO:0008006" key="7">
    <source>
        <dbReference type="Google" id="ProtNLM"/>
    </source>
</evidence>
<keyword evidence="2" id="KW-0328">Glycosyltransferase</keyword>
<dbReference type="PANTHER" id="PTHR48043:SF145">
    <property type="entry name" value="FI06409P-RELATED"/>
    <property type="match status" value="1"/>
</dbReference>
<dbReference type="STRING" id="400682.A0A1X7VN81"/>
<dbReference type="Proteomes" id="UP000007879">
    <property type="component" value="Unassembled WGS sequence"/>
</dbReference>
<reference evidence="5" key="2">
    <citation type="submission" date="2017-05" db="UniProtKB">
        <authorList>
            <consortium name="EnsemblMetazoa"/>
        </authorList>
    </citation>
    <scope>IDENTIFICATION</scope>
</reference>
<sequence length="509" mass="57517">MKPLLTLLHLLSVSSSLDINDEKTCNPSSSRLSVLFLHSMFPSHYYPLISLGAELVSRGHKVTSFGVTIEGFEHIPSLIRSYGINYIEGIKMKRDIYDAYIRHTQGTNITGNVFSIVSDIRNGIFQERDYLSRMGKAIQTKLNSSHYDYIIGEHATMALIYHVHKIWKTDNIMLVMLIVGLIPQYIIPWPYPKPFTPITDNMSFLDRFINTVLYGPMEYIAVRLFMKALIPEGEESLSEPGLHLIYQPVLLTTVIGFERPVPSLPTQHYIGPMLLPNQPPLDSKLISWLGADSESPVIYISTGTLTGMTQETADIILSLSDQYRLLWSRPGRDDVRERPNTNQVYITSWLEQTSLLKHPSVKLALLHCGVNSVHEALYFAVPVLCIPQGGDQFDIGFRLTSQKLGISITAKELTVKKLKESVEALMTKSIYRKNVERTSRLLREGGGAKRGADLVELYAEVGYSHAMPPFIRGEWNSIKYYNIDVWVVILSMVVLLFGGCSKYCCHCYC</sequence>
<dbReference type="InterPro" id="IPR002213">
    <property type="entry name" value="UDP_glucos_trans"/>
</dbReference>
<evidence type="ECO:0000256" key="2">
    <source>
        <dbReference type="ARBA" id="ARBA00022676"/>
    </source>
</evidence>
<proteinExistence type="inferred from homology"/>
<protein>
    <recommendedName>
        <fullName evidence="7">UDP-glucuronosyltransferase</fullName>
    </recommendedName>
</protein>
<feature type="chain" id="PRO_5010865383" description="UDP-glucuronosyltransferase" evidence="4">
    <location>
        <begin position="17"/>
        <end position="509"/>
    </location>
</feature>
<organism evidence="5">
    <name type="scientific">Amphimedon queenslandica</name>
    <name type="common">Sponge</name>
    <dbReference type="NCBI Taxonomy" id="400682"/>
    <lineage>
        <taxon>Eukaryota</taxon>
        <taxon>Metazoa</taxon>
        <taxon>Porifera</taxon>
        <taxon>Demospongiae</taxon>
        <taxon>Heteroscleromorpha</taxon>
        <taxon>Haplosclerida</taxon>
        <taxon>Niphatidae</taxon>
        <taxon>Amphimedon</taxon>
    </lineage>
</organism>
<dbReference type="AlphaFoldDB" id="A0A1X7VN81"/>
<evidence type="ECO:0000313" key="6">
    <source>
        <dbReference type="Proteomes" id="UP000007879"/>
    </source>
</evidence>
<dbReference type="SUPFAM" id="SSF53756">
    <property type="entry name" value="UDP-Glycosyltransferase/glycogen phosphorylase"/>
    <property type="match status" value="1"/>
</dbReference>
<feature type="signal peptide" evidence="4">
    <location>
        <begin position="1"/>
        <end position="16"/>
    </location>
</feature>
<evidence type="ECO:0000256" key="1">
    <source>
        <dbReference type="ARBA" id="ARBA00009995"/>
    </source>
</evidence>
<dbReference type="InterPro" id="IPR050271">
    <property type="entry name" value="UDP-glycosyltransferase"/>
</dbReference>
<gene>
    <name evidence="5" type="primary">100637196</name>
</gene>
<dbReference type="InParanoid" id="A0A1X7VN81"/>
<dbReference type="Pfam" id="PF00201">
    <property type="entry name" value="UDPGT"/>
    <property type="match status" value="1"/>
</dbReference>
<dbReference type="PANTHER" id="PTHR48043">
    <property type="entry name" value="EG:EG0003.4 PROTEIN-RELATED"/>
    <property type="match status" value="1"/>
</dbReference>
<dbReference type="EnsemblMetazoa" id="XM_020008735.1">
    <property type="protein sequence ID" value="XP_019864294.1"/>
    <property type="gene ID" value="LOC100637196"/>
</dbReference>
<dbReference type="eggNOG" id="KOG1192">
    <property type="taxonomic scope" value="Eukaryota"/>
</dbReference>
<keyword evidence="3" id="KW-0808">Transferase</keyword>